<name>A0A2N9K997_9LACO</name>
<organism evidence="2 3">
    <name type="scientific">Leuconostoc suionicum</name>
    <dbReference type="NCBI Taxonomy" id="1511761"/>
    <lineage>
        <taxon>Bacteria</taxon>
        <taxon>Bacillati</taxon>
        <taxon>Bacillota</taxon>
        <taxon>Bacilli</taxon>
        <taxon>Lactobacillales</taxon>
        <taxon>Lactobacillaceae</taxon>
        <taxon>Leuconostoc</taxon>
    </lineage>
</organism>
<dbReference type="KEGG" id="lsu:A6B45_03215"/>
<reference evidence="1 4" key="1">
    <citation type="submission" date="2018-02" db="EMBL/GenBank/DDBJ databases">
        <authorList>
            <person name="Rodrigo-Torres L."/>
            <person name="Arahal R. D."/>
            <person name="Lucena T."/>
        </authorList>
    </citation>
    <scope>NUCLEOTIDE SEQUENCE [LARGE SCALE GENOMIC DNA]</scope>
    <source>
        <strain evidence="1 4">CECT 8486</strain>
    </source>
</reference>
<evidence type="ECO:0000313" key="1">
    <source>
        <dbReference type="EMBL" id="SPD91873.1"/>
    </source>
</evidence>
<dbReference type="EMBL" id="OKQU01000001">
    <property type="protein sequence ID" value="SPE07152.1"/>
    <property type="molecule type" value="Genomic_DNA"/>
</dbReference>
<dbReference type="GO" id="GO:0003677">
    <property type="term" value="F:DNA binding"/>
    <property type="evidence" value="ECO:0007669"/>
    <property type="project" value="InterPro"/>
</dbReference>
<dbReference type="EMBL" id="OKQR01000001">
    <property type="protein sequence ID" value="SPD91873.1"/>
    <property type="molecule type" value="Genomic_DNA"/>
</dbReference>
<protein>
    <submittedName>
        <fullName evidence="2">Uncharacterized protein</fullName>
    </submittedName>
</protein>
<dbReference type="InterPro" id="IPR010982">
    <property type="entry name" value="Lambda_DNA-bd_dom_sf"/>
</dbReference>
<accession>A0A2N9K997</accession>
<dbReference type="GeneID" id="99673786"/>
<dbReference type="SUPFAM" id="SSF47413">
    <property type="entry name" value="lambda repressor-like DNA-binding domains"/>
    <property type="match status" value="1"/>
</dbReference>
<dbReference type="Gene3D" id="1.10.260.40">
    <property type="entry name" value="lambda repressor-like DNA-binding domains"/>
    <property type="match status" value="1"/>
</dbReference>
<evidence type="ECO:0000313" key="2">
    <source>
        <dbReference type="EMBL" id="SPE07152.1"/>
    </source>
</evidence>
<proteinExistence type="predicted"/>
<keyword evidence="4" id="KW-1185">Reference proteome</keyword>
<dbReference type="AlphaFoldDB" id="A0A2N9K997"/>
<dbReference type="Proteomes" id="UP000237923">
    <property type="component" value="Unassembled WGS sequence"/>
</dbReference>
<dbReference type="RefSeq" id="WP_072613325.1">
    <property type="nucleotide sequence ID" value="NZ_AP017935.1"/>
</dbReference>
<evidence type="ECO:0000313" key="4">
    <source>
        <dbReference type="Proteomes" id="UP000239237"/>
    </source>
</evidence>
<sequence>MNNLKKLQELTKISTLEIAEALDVEVETVEAWQNEEKVPSVSDFEALSGIFSSQLDAQGIDSQSSKHPIHIRLSVDYLLNLGITLSDWITLKWAFEGQWNNDQLAVGFFSNNQLVRVVKSENEFSDAFAGYLILQTEGEFEPYIDEFDNDKEYDWRLLRLSDEKFVDVTNDLIASDLPVIS</sequence>
<evidence type="ECO:0000313" key="3">
    <source>
        <dbReference type="Proteomes" id="UP000237923"/>
    </source>
</evidence>
<dbReference type="Proteomes" id="UP000239237">
    <property type="component" value="Unassembled WGS sequence"/>
</dbReference>
<gene>
    <name evidence="1" type="ORF">LES8486_00861</name>
    <name evidence="2" type="ORF">LES9216_01008</name>
</gene>
<reference evidence="2 3" key="2">
    <citation type="submission" date="2018-02" db="EMBL/GenBank/DDBJ databases">
        <authorList>
            <person name="Cohen D.B."/>
            <person name="Kent A.D."/>
        </authorList>
    </citation>
    <scope>NUCLEOTIDE SEQUENCE [LARGE SCALE GENOMIC DNA]</scope>
    <source>
        <strain evidence="2 3">CECT 9216</strain>
    </source>
</reference>